<dbReference type="Pfam" id="PF00328">
    <property type="entry name" value="His_Phos_2"/>
    <property type="match status" value="1"/>
</dbReference>
<organism evidence="5 6">
    <name type="scientific">Apiospora saccharicola</name>
    <dbReference type="NCBI Taxonomy" id="335842"/>
    <lineage>
        <taxon>Eukaryota</taxon>
        <taxon>Fungi</taxon>
        <taxon>Dikarya</taxon>
        <taxon>Ascomycota</taxon>
        <taxon>Pezizomycotina</taxon>
        <taxon>Sordariomycetes</taxon>
        <taxon>Xylariomycetidae</taxon>
        <taxon>Amphisphaeriales</taxon>
        <taxon>Apiosporaceae</taxon>
        <taxon>Apiospora</taxon>
    </lineage>
</organism>
<evidence type="ECO:0000256" key="4">
    <source>
        <dbReference type="SAM" id="SignalP"/>
    </source>
</evidence>
<feature type="chain" id="PRO_5046539406" description="3-phytase" evidence="4">
    <location>
        <begin position="18"/>
        <end position="541"/>
    </location>
</feature>
<dbReference type="InterPro" id="IPR029033">
    <property type="entry name" value="His_PPase_superfam"/>
</dbReference>
<dbReference type="Proteomes" id="UP001446871">
    <property type="component" value="Unassembled WGS sequence"/>
</dbReference>
<dbReference type="SUPFAM" id="SSF53254">
    <property type="entry name" value="Phosphoglycerate mutase-like"/>
    <property type="match status" value="1"/>
</dbReference>
<evidence type="ECO:0000256" key="1">
    <source>
        <dbReference type="ARBA" id="ARBA00005375"/>
    </source>
</evidence>
<dbReference type="Gene3D" id="3.40.50.1240">
    <property type="entry name" value="Phosphoglycerate mutase-like"/>
    <property type="match status" value="1"/>
</dbReference>
<sequence>MQSVLSLSLALSAQVSAMTIPAAPFAGSPTSDTYPPSGTLPPESVIGFVGPTPTGVEPAAVQTAPIYPYNEGDSSSFPLVAPNAHGAGADSTFNIKKYWGNLSPWYSVPSADYGLPGASPLIPEGCTITQLHLLYRHGARYPTSDAAPARFAEKIVNATKKGFEVSNELKFLADWTYKLGAELLTPFGRSQEFLLGLEHRQLYGELLKNFTEQGTLPVFRTESQDRMVKTAINFAAGFFGVPEYMDEVNIEILVEAPRVNNSGAPYEVCPNAAVKSRGDIGSTVAEKFAKDAFDATLARLNSQITGLEFDAADAVSMLQLCSYETVALGYSSFCGLFSEEDFINYEYYYDLVFYYNNGPGSPVSAAQGKGYLQEYVARFTHEYPKPYSALNETFDNSSIYFPLNQSIYADATHEVVVLDTLTAFNLSALFKGPPLSLKQNERRNSFSASKVIPFATHFTTQVLECPAYRPTKQIRFMVNDAVLPLNESYPGCEANYHGLCSFDNVVQVLQKRIEEIDFNHDCFADYTAKAGVDYNGRAPRK</sequence>
<comment type="similarity">
    <text evidence="1">Belongs to the histidine acid phosphatase family.</text>
</comment>
<dbReference type="EC" id="3.1.3.8" evidence="2"/>
<accession>A0ABR1UP50</accession>
<comment type="caution">
    <text evidence="5">The sequence shown here is derived from an EMBL/GenBank/DDBJ whole genome shotgun (WGS) entry which is preliminary data.</text>
</comment>
<dbReference type="PROSITE" id="PS00616">
    <property type="entry name" value="HIS_ACID_PHOSPHAT_1"/>
    <property type="match status" value="1"/>
</dbReference>
<reference evidence="5 6" key="1">
    <citation type="submission" date="2023-01" db="EMBL/GenBank/DDBJ databases">
        <title>Analysis of 21 Apiospora genomes using comparative genomics revels a genus with tremendous synthesis potential of carbohydrate active enzymes and secondary metabolites.</title>
        <authorList>
            <person name="Sorensen T."/>
        </authorList>
    </citation>
    <scope>NUCLEOTIDE SEQUENCE [LARGE SCALE GENOMIC DNA]</scope>
    <source>
        <strain evidence="5 6">CBS 83171</strain>
    </source>
</reference>
<dbReference type="InterPro" id="IPR000560">
    <property type="entry name" value="His_Pase_clade-2"/>
</dbReference>
<keyword evidence="3" id="KW-0378">Hydrolase</keyword>
<feature type="signal peptide" evidence="4">
    <location>
        <begin position="1"/>
        <end position="17"/>
    </location>
</feature>
<keyword evidence="4" id="KW-0732">Signal</keyword>
<proteinExistence type="inferred from homology"/>
<dbReference type="PANTHER" id="PTHR20963:SF55">
    <property type="entry name" value="PHOSPHATASE, PUTATIVE-RELATED"/>
    <property type="match status" value="1"/>
</dbReference>
<name>A0ABR1UP50_9PEZI</name>
<evidence type="ECO:0000256" key="3">
    <source>
        <dbReference type="ARBA" id="ARBA00022801"/>
    </source>
</evidence>
<evidence type="ECO:0000313" key="6">
    <source>
        <dbReference type="Proteomes" id="UP001446871"/>
    </source>
</evidence>
<dbReference type="CDD" id="cd07061">
    <property type="entry name" value="HP_HAP_like"/>
    <property type="match status" value="1"/>
</dbReference>
<dbReference type="InterPro" id="IPR033379">
    <property type="entry name" value="Acid_Pase_AS"/>
</dbReference>
<dbReference type="PANTHER" id="PTHR20963">
    <property type="entry name" value="MULTIPLE INOSITOL POLYPHOSPHATE PHOSPHATASE-RELATED"/>
    <property type="match status" value="1"/>
</dbReference>
<evidence type="ECO:0000313" key="5">
    <source>
        <dbReference type="EMBL" id="KAK8060702.1"/>
    </source>
</evidence>
<evidence type="ECO:0000256" key="2">
    <source>
        <dbReference type="ARBA" id="ARBA00012632"/>
    </source>
</evidence>
<protein>
    <recommendedName>
        <fullName evidence="2">3-phytase</fullName>
        <ecNumber evidence="2">3.1.3.8</ecNumber>
    </recommendedName>
</protein>
<gene>
    <name evidence="5" type="ORF">PG996_010632</name>
</gene>
<dbReference type="EMBL" id="JAQQWM010000006">
    <property type="protein sequence ID" value="KAK8060702.1"/>
    <property type="molecule type" value="Genomic_DNA"/>
</dbReference>
<keyword evidence="6" id="KW-1185">Reference proteome</keyword>